<dbReference type="GO" id="GO:0000271">
    <property type="term" value="P:polysaccharide biosynthetic process"/>
    <property type="evidence" value="ECO:0007669"/>
    <property type="project" value="InterPro"/>
</dbReference>
<dbReference type="InterPro" id="IPR014026">
    <property type="entry name" value="UDP-Glc/GDP-Man_DH_dimer"/>
</dbReference>
<proteinExistence type="inferred from homology"/>
<dbReference type="EMBL" id="MN739315">
    <property type="protein sequence ID" value="QHS98346.1"/>
    <property type="molecule type" value="Genomic_DNA"/>
</dbReference>
<dbReference type="PANTHER" id="PTHR43750:SF3">
    <property type="entry name" value="UDP-GLUCOSE 6-DEHYDROGENASE TUAD"/>
    <property type="match status" value="1"/>
</dbReference>
<dbReference type="GO" id="GO:0016628">
    <property type="term" value="F:oxidoreductase activity, acting on the CH-CH group of donors, NAD or NADP as acceptor"/>
    <property type="evidence" value="ECO:0007669"/>
    <property type="project" value="InterPro"/>
</dbReference>
<protein>
    <recommendedName>
        <fullName evidence="5">UDP-glucose 6-dehydrogenase</fullName>
    </recommendedName>
</protein>
<evidence type="ECO:0000259" key="3">
    <source>
        <dbReference type="Pfam" id="PF03721"/>
    </source>
</evidence>
<dbReference type="GO" id="GO:0016616">
    <property type="term" value="F:oxidoreductase activity, acting on the CH-OH group of donors, NAD or NADP as acceptor"/>
    <property type="evidence" value="ECO:0007669"/>
    <property type="project" value="InterPro"/>
</dbReference>
<comment type="similarity">
    <text evidence="1">Belongs to the UDP-glucose/GDP-mannose dehydrogenase family.</text>
</comment>
<dbReference type="GO" id="GO:0051287">
    <property type="term" value="F:NAD binding"/>
    <property type="evidence" value="ECO:0007669"/>
    <property type="project" value="InterPro"/>
</dbReference>
<organism evidence="4">
    <name type="scientific">viral metagenome</name>
    <dbReference type="NCBI Taxonomy" id="1070528"/>
    <lineage>
        <taxon>unclassified sequences</taxon>
        <taxon>metagenomes</taxon>
        <taxon>organismal metagenomes</taxon>
    </lineage>
</organism>
<reference evidence="4" key="1">
    <citation type="journal article" date="2020" name="Nature">
        <title>Giant virus diversity and host interactions through global metagenomics.</title>
        <authorList>
            <person name="Schulz F."/>
            <person name="Roux S."/>
            <person name="Paez-Espino D."/>
            <person name="Jungbluth S."/>
            <person name="Walsh D.A."/>
            <person name="Denef V.J."/>
            <person name="McMahon K.D."/>
            <person name="Konstantinidis K.T."/>
            <person name="Eloe-Fadrosh E.A."/>
            <person name="Kyrpides N.C."/>
            <person name="Woyke T."/>
        </authorList>
    </citation>
    <scope>NUCLEOTIDE SEQUENCE</scope>
    <source>
        <strain evidence="4">GVMAG-M-3300020182-84</strain>
    </source>
</reference>
<dbReference type="InterPro" id="IPR008927">
    <property type="entry name" value="6-PGluconate_DH-like_C_sf"/>
</dbReference>
<dbReference type="Pfam" id="PF00984">
    <property type="entry name" value="UDPG_MGDP_dh"/>
    <property type="match status" value="1"/>
</dbReference>
<dbReference type="InterPro" id="IPR028359">
    <property type="entry name" value="UDP_ManNAc/GlcNAc_DH"/>
</dbReference>
<dbReference type="PANTHER" id="PTHR43750">
    <property type="entry name" value="UDP-GLUCOSE 6-DEHYDROGENASE TUAD"/>
    <property type="match status" value="1"/>
</dbReference>
<evidence type="ECO:0000259" key="2">
    <source>
        <dbReference type="Pfam" id="PF00984"/>
    </source>
</evidence>
<evidence type="ECO:0000256" key="1">
    <source>
        <dbReference type="ARBA" id="ARBA00006601"/>
    </source>
</evidence>
<dbReference type="Gene3D" id="3.40.50.720">
    <property type="entry name" value="NAD(P)-binding Rossmann-like Domain"/>
    <property type="match status" value="2"/>
</dbReference>
<dbReference type="SUPFAM" id="SSF48179">
    <property type="entry name" value="6-phosphogluconate dehydrogenase C-terminal domain-like"/>
    <property type="match status" value="1"/>
</dbReference>
<dbReference type="InterPro" id="IPR036291">
    <property type="entry name" value="NAD(P)-bd_dom_sf"/>
</dbReference>
<name>A0A6C0C1W3_9ZZZZ</name>
<feature type="domain" description="UDP-glucose/GDP-mannose dehydrogenase N-terminal" evidence="3">
    <location>
        <begin position="4"/>
        <end position="180"/>
    </location>
</feature>
<evidence type="ECO:0008006" key="5">
    <source>
        <dbReference type="Google" id="ProtNLM"/>
    </source>
</evidence>
<evidence type="ECO:0000313" key="4">
    <source>
        <dbReference type="EMBL" id="QHS98346.1"/>
    </source>
</evidence>
<accession>A0A6C0C1W3</accession>
<dbReference type="SUPFAM" id="SSF51735">
    <property type="entry name" value="NAD(P)-binding Rossmann-fold domains"/>
    <property type="match status" value="1"/>
</dbReference>
<dbReference type="Pfam" id="PF03721">
    <property type="entry name" value="UDPG_MGDP_dh_N"/>
    <property type="match status" value="1"/>
</dbReference>
<dbReference type="PIRSF" id="PIRSF000124">
    <property type="entry name" value="UDPglc_GDPman_dh"/>
    <property type="match status" value="1"/>
</dbReference>
<dbReference type="NCBIfam" id="TIGR03026">
    <property type="entry name" value="NDP-sugDHase"/>
    <property type="match status" value="1"/>
</dbReference>
<dbReference type="InterPro" id="IPR017476">
    <property type="entry name" value="UDP-Glc/GDP-Man"/>
</dbReference>
<dbReference type="AlphaFoldDB" id="A0A6C0C1W3"/>
<sequence length="368" mass="41667">MDKNITVIGVGRLGLGLALLFEKGGYNVCGVDIFPDYVDCLNNKQYKSNEPDYEKLLLESKNFKATKNLYEGIDFSDLIFIVVQTPNSGGTRFYDHNILSDVLININKHKVKDKHIIIGCTIMPKYIDEVGKLLICDCINTSLNYNPEFVAQGEIVKGFLYPDIILIGTQNIELGNRLKNIYSSFILSTPKYCIVSPLESEIIKIGINGYITTKLSYANMMSDLCDTLGANKNNVLQSIGGDSRIGNKYFRPGYSFGGPCFPRDTHALKQVMDNNNINSDLLFGTSKYNEEHIKFQAQQLLNKNLNVYIFEDICYKENSKIPIIEESAKLKMAKILADNGKRIIIKDEIQLIREVKKEYGTLFEYHII</sequence>
<dbReference type="InterPro" id="IPR001732">
    <property type="entry name" value="UDP-Glc/GDP-Man_DH_N"/>
</dbReference>
<feature type="domain" description="UDP-glucose/GDP-mannose dehydrogenase dimerisation" evidence="2">
    <location>
        <begin position="199"/>
        <end position="290"/>
    </location>
</feature>
<dbReference type="PIRSF" id="PIRSF500136">
    <property type="entry name" value="UDP_ManNAc_DH"/>
    <property type="match status" value="1"/>
</dbReference>